<dbReference type="Proteomes" id="UP000219338">
    <property type="component" value="Unassembled WGS sequence"/>
</dbReference>
<proteinExistence type="predicted"/>
<feature type="domain" description="DUF7770" evidence="1">
    <location>
        <begin position="40"/>
        <end position="186"/>
    </location>
</feature>
<accession>A0A284R1D3</accession>
<dbReference type="OrthoDB" id="3527137at2759"/>
<protein>
    <recommendedName>
        <fullName evidence="1">DUF7770 domain-containing protein</fullName>
    </recommendedName>
</protein>
<dbReference type="STRING" id="47428.A0A284R1D3"/>
<dbReference type="EMBL" id="FUEG01000003">
    <property type="protein sequence ID" value="SJL02518.1"/>
    <property type="molecule type" value="Genomic_DNA"/>
</dbReference>
<organism evidence="2 3">
    <name type="scientific">Armillaria ostoyae</name>
    <name type="common">Armillaria root rot fungus</name>
    <dbReference type="NCBI Taxonomy" id="47428"/>
    <lineage>
        <taxon>Eukaryota</taxon>
        <taxon>Fungi</taxon>
        <taxon>Dikarya</taxon>
        <taxon>Basidiomycota</taxon>
        <taxon>Agaricomycotina</taxon>
        <taxon>Agaricomycetes</taxon>
        <taxon>Agaricomycetidae</taxon>
        <taxon>Agaricales</taxon>
        <taxon>Marasmiineae</taxon>
        <taxon>Physalacriaceae</taxon>
        <taxon>Armillaria</taxon>
    </lineage>
</organism>
<evidence type="ECO:0000313" key="2">
    <source>
        <dbReference type="EMBL" id="SJL02518.1"/>
    </source>
</evidence>
<gene>
    <name evidence="2" type="ORF">ARMOST_05849</name>
</gene>
<keyword evidence="3" id="KW-1185">Reference proteome</keyword>
<sequence length="186" mass="20992">MVTPSTLQRPTVFVMKSDDAPAVLTDLKVDTVAVVGEINADRTLYHFTLSFFNSSTNASVRFDMHPSATDLNDMFRGIIVVEYLSYPFTTLAGGEDWKPATPHILKLSSTYTIGEISSAIFEKGRDRYRFNDLGQGCRHWCANIIHDLEVLGWAKDIEQSFEDWEAESSKLLGPRFPMPRITGVFY</sequence>
<dbReference type="AlphaFoldDB" id="A0A284R1D3"/>
<dbReference type="InterPro" id="IPR056672">
    <property type="entry name" value="DUF7770"/>
</dbReference>
<dbReference type="OMA" id="WCANIIH"/>
<evidence type="ECO:0000259" key="1">
    <source>
        <dbReference type="Pfam" id="PF24968"/>
    </source>
</evidence>
<dbReference type="Pfam" id="PF24968">
    <property type="entry name" value="DUF7770"/>
    <property type="match status" value="1"/>
</dbReference>
<name>A0A284R1D3_ARMOS</name>
<evidence type="ECO:0000313" key="3">
    <source>
        <dbReference type="Proteomes" id="UP000219338"/>
    </source>
</evidence>
<reference evidence="3" key="1">
    <citation type="journal article" date="2017" name="Nat. Ecol. Evol.">
        <title>Genome expansion and lineage-specific genetic innovations in the forest pathogenic fungi Armillaria.</title>
        <authorList>
            <person name="Sipos G."/>
            <person name="Prasanna A.N."/>
            <person name="Walter M.C."/>
            <person name="O'Connor E."/>
            <person name="Balint B."/>
            <person name="Krizsan K."/>
            <person name="Kiss B."/>
            <person name="Hess J."/>
            <person name="Varga T."/>
            <person name="Slot J."/>
            <person name="Riley R."/>
            <person name="Boka B."/>
            <person name="Rigling D."/>
            <person name="Barry K."/>
            <person name="Lee J."/>
            <person name="Mihaltcheva S."/>
            <person name="LaButti K."/>
            <person name="Lipzen A."/>
            <person name="Waldron R."/>
            <person name="Moloney N.M."/>
            <person name="Sperisen C."/>
            <person name="Kredics L."/>
            <person name="Vagvoelgyi C."/>
            <person name="Patrignani A."/>
            <person name="Fitzpatrick D."/>
            <person name="Nagy I."/>
            <person name="Doyle S."/>
            <person name="Anderson J.B."/>
            <person name="Grigoriev I.V."/>
            <person name="Gueldener U."/>
            <person name="Muensterkoetter M."/>
            <person name="Nagy L.G."/>
        </authorList>
    </citation>
    <scope>NUCLEOTIDE SEQUENCE [LARGE SCALE GENOMIC DNA]</scope>
    <source>
        <strain evidence="3">C18/9</strain>
    </source>
</reference>